<reference evidence="1" key="1">
    <citation type="submission" date="2021-03" db="EMBL/GenBank/DDBJ databases">
        <authorList>
            <person name="Bekaert M."/>
        </authorList>
    </citation>
    <scope>NUCLEOTIDE SEQUENCE</scope>
</reference>
<name>A0A8S3SHP2_MYTED</name>
<accession>A0A8S3SHP2</accession>
<evidence type="ECO:0000313" key="1">
    <source>
        <dbReference type="EMBL" id="CAG2220292.1"/>
    </source>
</evidence>
<dbReference type="Proteomes" id="UP000683360">
    <property type="component" value="Unassembled WGS sequence"/>
</dbReference>
<sequence>MSLGEEVITRISMGIIRSCEGDDVLMIIQEIQNEMKNLLSEVQSIIHNIEHDTTGFARSIQDVSFTFFTRSALRVNMMSNRISLIAVIASMFFPTTRVDALGSENGTRTIELYDKWLSSFTYEQIQSSFEENFGSEYDKMIFRIFKREIPQKIDFYECTISKLLNELSCNKKRSKSFTELNALVHIT</sequence>
<proteinExistence type="predicted"/>
<organism evidence="1 2">
    <name type="scientific">Mytilus edulis</name>
    <name type="common">Blue mussel</name>
    <dbReference type="NCBI Taxonomy" id="6550"/>
    <lineage>
        <taxon>Eukaryota</taxon>
        <taxon>Metazoa</taxon>
        <taxon>Spiralia</taxon>
        <taxon>Lophotrochozoa</taxon>
        <taxon>Mollusca</taxon>
        <taxon>Bivalvia</taxon>
        <taxon>Autobranchia</taxon>
        <taxon>Pteriomorphia</taxon>
        <taxon>Mytilida</taxon>
        <taxon>Mytiloidea</taxon>
        <taxon>Mytilidae</taxon>
        <taxon>Mytilinae</taxon>
        <taxon>Mytilus</taxon>
    </lineage>
</organism>
<dbReference type="OrthoDB" id="10369093at2759"/>
<gene>
    <name evidence="1" type="ORF">MEDL_33804</name>
</gene>
<keyword evidence="2" id="KW-1185">Reference proteome</keyword>
<dbReference type="EMBL" id="CAJPWZ010001657">
    <property type="protein sequence ID" value="CAG2220292.1"/>
    <property type="molecule type" value="Genomic_DNA"/>
</dbReference>
<dbReference type="AlphaFoldDB" id="A0A8S3SHP2"/>
<evidence type="ECO:0000313" key="2">
    <source>
        <dbReference type="Proteomes" id="UP000683360"/>
    </source>
</evidence>
<comment type="caution">
    <text evidence="1">The sequence shown here is derived from an EMBL/GenBank/DDBJ whole genome shotgun (WGS) entry which is preliminary data.</text>
</comment>
<protein>
    <submittedName>
        <fullName evidence="1">Uncharacterized protein</fullName>
    </submittedName>
</protein>